<keyword evidence="1" id="KW-0472">Membrane</keyword>
<evidence type="ECO:0000313" key="2">
    <source>
        <dbReference type="EMBL" id="RLW11405.1"/>
    </source>
</evidence>
<name>A0A3L8T2F1_CHLGU</name>
<accession>A0A3L8T2F1</accession>
<organism evidence="2 3">
    <name type="scientific">Chloebia gouldiae</name>
    <name type="common">Gouldian finch</name>
    <name type="synonym">Erythrura gouldiae</name>
    <dbReference type="NCBI Taxonomy" id="44316"/>
    <lineage>
        <taxon>Eukaryota</taxon>
        <taxon>Metazoa</taxon>
        <taxon>Chordata</taxon>
        <taxon>Craniata</taxon>
        <taxon>Vertebrata</taxon>
        <taxon>Euteleostomi</taxon>
        <taxon>Archelosauria</taxon>
        <taxon>Archosauria</taxon>
        <taxon>Dinosauria</taxon>
        <taxon>Saurischia</taxon>
        <taxon>Theropoda</taxon>
        <taxon>Coelurosauria</taxon>
        <taxon>Aves</taxon>
        <taxon>Neognathae</taxon>
        <taxon>Neoaves</taxon>
        <taxon>Telluraves</taxon>
        <taxon>Australaves</taxon>
        <taxon>Passeriformes</taxon>
        <taxon>Passeroidea</taxon>
        <taxon>Passeridae</taxon>
        <taxon>Chloebia</taxon>
    </lineage>
</organism>
<dbReference type="EMBL" id="QUSF01000003">
    <property type="protein sequence ID" value="RLW11405.1"/>
    <property type="molecule type" value="Genomic_DNA"/>
</dbReference>
<reference evidence="2 3" key="1">
    <citation type="journal article" date="2018" name="Proc. R. Soc. B">
        <title>A non-coding region near Follistatin controls head colour polymorphism in the Gouldian finch.</title>
        <authorList>
            <person name="Toomey M.B."/>
            <person name="Marques C.I."/>
            <person name="Andrade P."/>
            <person name="Araujo P.M."/>
            <person name="Sabatino S."/>
            <person name="Gazda M.A."/>
            <person name="Afonso S."/>
            <person name="Lopes R.J."/>
            <person name="Corbo J.C."/>
            <person name="Carneiro M."/>
        </authorList>
    </citation>
    <scope>NUCLEOTIDE SEQUENCE [LARGE SCALE GENOMIC DNA]</scope>
    <source>
        <strain evidence="2">Red01</strain>
        <tissue evidence="2">Muscle</tissue>
    </source>
</reference>
<dbReference type="Proteomes" id="UP000276834">
    <property type="component" value="Unassembled WGS sequence"/>
</dbReference>
<dbReference type="AlphaFoldDB" id="A0A3L8T2F1"/>
<evidence type="ECO:0000313" key="3">
    <source>
        <dbReference type="Proteomes" id="UP000276834"/>
    </source>
</evidence>
<keyword evidence="1" id="KW-0812">Transmembrane</keyword>
<keyword evidence="1" id="KW-1133">Transmembrane helix</keyword>
<keyword evidence="3" id="KW-1185">Reference proteome</keyword>
<proteinExistence type="predicted"/>
<protein>
    <submittedName>
        <fullName evidence="2">Uncharacterized protein</fullName>
    </submittedName>
</protein>
<feature type="transmembrane region" description="Helical" evidence="1">
    <location>
        <begin position="46"/>
        <end position="66"/>
    </location>
</feature>
<evidence type="ECO:0000256" key="1">
    <source>
        <dbReference type="SAM" id="Phobius"/>
    </source>
</evidence>
<sequence length="77" mass="8590">MEERPAPGEGCFRKREFAGNLILPGVMEIFKGDAVAADVPSPPVGFFPFMLWISPTTGLLISSFFFPQHKLRHIRVS</sequence>
<gene>
    <name evidence="2" type="ORF">DV515_00001743</name>
</gene>
<comment type="caution">
    <text evidence="2">The sequence shown here is derived from an EMBL/GenBank/DDBJ whole genome shotgun (WGS) entry which is preliminary data.</text>
</comment>